<accession>A0AA48KVQ3</accession>
<dbReference type="Pfam" id="PF00381">
    <property type="entry name" value="PTS-HPr"/>
    <property type="match status" value="1"/>
</dbReference>
<proteinExistence type="predicted"/>
<evidence type="ECO:0000256" key="2">
    <source>
        <dbReference type="ARBA" id="ARBA00022490"/>
    </source>
</evidence>
<dbReference type="CDD" id="cd00367">
    <property type="entry name" value="PTS-HPr_like"/>
    <property type="match status" value="1"/>
</dbReference>
<name>A0AA48KVQ3_9FIRM</name>
<keyword evidence="3" id="KW-0598">Phosphotransferase system</keyword>
<dbReference type="InterPro" id="IPR000032">
    <property type="entry name" value="HPr-like"/>
</dbReference>
<evidence type="ECO:0000256" key="3">
    <source>
        <dbReference type="ARBA" id="ARBA00022683"/>
    </source>
</evidence>
<feature type="domain" description="HPr" evidence="4">
    <location>
        <begin position="1"/>
        <end position="87"/>
    </location>
</feature>
<dbReference type="PANTHER" id="PTHR33705">
    <property type="entry name" value="PHOSPHOCARRIER PROTEIN HPR"/>
    <property type="match status" value="1"/>
</dbReference>
<protein>
    <submittedName>
        <fullName evidence="5">HPr family phosphocarrier protein</fullName>
    </submittedName>
</protein>
<dbReference type="GO" id="GO:0009401">
    <property type="term" value="P:phosphoenolpyruvate-dependent sugar phosphotransferase system"/>
    <property type="evidence" value="ECO:0007669"/>
    <property type="project" value="UniProtKB-KW"/>
</dbReference>
<gene>
    <name evidence="5" type="ORF">CfP315_0764</name>
</gene>
<dbReference type="KEGG" id="ips:CfP315_0764"/>
<dbReference type="Proteomes" id="UP001337580">
    <property type="component" value="Chromosome"/>
</dbReference>
<reference evidence="5" key="1">
    <citation type="journal article" date="2023" name="ISME J.">
        <title>Emergence of putative energy parasites within Clostridia revealed by genome analysis of a novel endosymbiotic clade.</title>
        <authorList>
            <person name="Takahashi K."/>
            <person name="Kuwahara H."/>
            <person name="Horikawa Y."/>
            <person name="Izawa K."/>
            <person name="Kato D."/>
            <person name="Inagaki T."/>
            <person name="Yuki M."/>
            <person name="Ohkuma M."/>
            <person name="Hongoh Y."/>
        </authorList>
    </citation>
    <scope>NUCLEOTIDE SEQUENCE</scope>
    <source>
        <strain evidence="5">CfP3-15</strain>
    </source>
</reference>
<dbReference type="SUPFAM" id="SSF55594">
    <property type="entry name" value="HPr-like"/>
    <property type="match status" value="1"/>
</dbReference>
<dbReference type="InterPro" id="IPR050399">
    <property type="entry name" value="HPr"/>
</dbReference>
<dbReference type="PANTHER" id="PTHR33705:SF2">
    <property type="entry name" value="PHOSPHOCARRIER PROTEIN NPR"/>
    <property type="match status" value="1"/>
</dbReference>
<organism evidence="5">
    <name type="scientific">Candidatus Improbicoccus pseudotrichonymphae</name>
    <dbReference type="NCBI Taxonomy" id="3033792"/>
    <lineage>
        <taxon>Bacteria</taxon>
        <taxon>Bacillati</taxon>
        <taxon>Bacillota</taxon>
        <taxon>Clostridia</taxon>
        <taxon>Candidatus Improbicoccus</taxon>
    </lineage>
</organism>
<keyword evidence="2" id="KW-0963">Cytoplasm</keyword>
<dbReference type="GO" id="GO:0005737">
    <property type="term" value="C:cytoplasm"/>
    <property type="evidence" value="ECO:0007669"/>
    <property type="project" value="UniProtKB-SubCell"/>
</dbReference>
<evidence type="ECO:0000313" key="5">
    <source>
        <dbReference type="EMBL" id="BED92171.1"/>
    </source>
</evidence>
<evidence type="ECO:0000259" key="4">
    <source>
        <dbReference type="PROSITE" id="PS51350"/>
    </source>
</evidence>
<dbReference type="Gene3D" id="3.30.1340.10">
    <property type="entry name" value="HPr-like"/>
    <property type="match status" value="1"/>
</dbReference>
<dbReference type="PRINTS" id="PR00107">
    <property type="entry name" value="PHOSPHOCPHPR"/>
</dbReference>
<comment type="subcellular location">
    <subcellularLocation>
        <location evidence="1">Cytoplasm</location>
    </subcellularLocation>
</comment>
<dbReference type="NCBIfam" id="TIGR01003">
    <property type="entry name" value="PTS_HPr_family"/>
    <property type="match status" value="1"/>
</dbReference>
<dbReference type="InterPro" id="IPR035895">
    <property type="entry name" value="HPr-like_sf"/>
</dbReference>
<dbReference type="EMBL" id="AP027924">
    <property type="protein sequence ID" value="BED92171.1"/>
    <property type="molecule type" value="Genomic_DNA"/>
</dbReference>
<evidence type="ECO:0000256" key="1">
    <source>
        <dbReference type="ARBA" id="ARBA00004496"/>
    </source>
</evidence>
<sequence length="87" mass="9745">MVKFEHIINSERGVHARPAGRLAQEANKFPDSRIVLKNVINNEAIASSPLKVMQLELKKDDKVVVSVNGGNENEVAEKIKDLLQKHF</sequence>
<dbReference type="PROSITE" id="PS51350">
    <property type="entry name" value="PTS_HPR_DOM"/>
    <property type="match status" value="1"/>
</dbReference>
<dbReference type="AlphaFoldDB" id="A0AA48KVQ3"/>